<feature type="coiled-coil region" evidence="6">
    <location>
        <begin position="681"/>
        <end position="873"/>
    </location>
</feature>
<name>A0AAU8A9Q9_9FIRM</name>
<comment type="subcellular location">
    <subcellularLocation>
        <location evidence="6">Cytoplasm</location>
    </subcellularLocation>
</comment>
<dbReference type="Pfam" id="PF02463">
    <property type="entry name" value="SMC_N"/>
    <property type="match status" value="2"/>
</dbReference>
<dbReference type="Pfam" id="PF06470">
    <property type="entry name" value="SMC_hinge"/>
    <property type="match status" value="1"/>
</dbReference>
<keyword evidence="5 6" id="KW-0238">DNA-binding</keyword>
<dbReference type="GO" id="GO:0005694">
    <property type="term" value="C:chromosome"/>
    <property type="evidence" value="ECO:0007669"/>
    <property type="project" value="InterPro"/>
</dbReference>
<proteinExistence type="inferred from homology"/>
<reference evidence="8" key="1">
    <citation type="submission" date="2023-02" db="EMBL/GenBank/DDBJ databases">
        <title>Gut commensal Christensenella minuta modulates host metabolism via a new class of secondary bile acids.</title>
        <authorList>
            <person name="Liu C."/>
        </authorList>
    </citation>
    <scope>NUCLEOTIDE SEQUENCE</scope>
    <source>
        <strain evidence="8">CA70</strain>
    </source>
</reference>
<protein>
    <recommendedName>
        <fullName evidence="6">Chromosome partition protein Smc</fullName>
    </recommendedName>
</protein>
<dbReference type="GO" id="GO:0005737">
    <property type="term" value="C:cytoplasm"/>
    <property type="evidence" value="ECO:0007669"/>
    <property type="project" value="UniProtKB-SubCell"/>
</dbReference>
<dbReference type="SMART" id="SM00968">
    <property type="entry name" value="SMC_hinge"/>
    <property type="match status" value="1"/>
</dbReference>
<dbReference type="RefSeq" id="WP_353423732.1">
    <property type="nucleotide sequence ID" value="NZ_CP117826.1"/>
</dbReference>
<feature type="domain" description="SMC hinge" evidence="7">
    <location>
        <begin position="525"/>
        <end position="643"/>
    </location>
</feature>
<dbReference type="CDD" id="cd03278">
    <property type="entry name" value="ABC_SMC_barmotin"/>
    <property type="match status" value="1"/>
</dbReference>
<evidence type="ECO:0000256" key="4">
    <source>
        <dbReference type="ARBA" id="ARBA00023054"/>
    </source>
</evidence>
<dbReference type="Gene3D" id="3.30.70.1620">
    <property type="match status" value="1"/>
</dbReference>
<dbReference type="GO" id="GO:0005524">
    <property type="term" value="F:ATP binding"/>
    <property type="evidence" value="ECO:0007669"/>
    <property type="project" value="UniProtKB-UniRule"/>
</dbReference>
<comment type="subunit">
    <text evidence="6">Homodimer.</text>
</comment>
<dbReference type="GO" id="GO:0016887">
    <property type="term" value="F:ATP hydrolysis activity"/>
    <property type="evidence" value="ECO:0007669"/>
    <property type="project" value="InterPro"/>
</dbReference>
<evidence type="ECO:0000259" key="7">
    <source>
        <dbReference type="SMART" id="SM00968"/>
    </source>
</evidence>
<dbReference type="GO" id="GO:0007062">
    <property type="term" value="P:sister chromatid cohesion"/>
    <property type="evidence" value="ECO:0007669"/>
    <property type="project" value="InterPro"/>
</dbReference>
<evidence type="ECO:0000256" key="5">
    <source>
        <dbReference type="ARBA" id="ARBA00023125"/>
    </source>
</evidence>
<feature type="coiled-coil region" evidence="6">
    <location>
        <begin position="902"/>
        <end position="929"/>
    </location>
</feature>
<dbReference type="InterPro" id="IPR011890">
    <property type="entry name" value="SMC_prok"/>
</dbReference>
<dbReference type="InterPro" id="IPR027417">
    <property type="entry name" value="P-loop_NTPase"/>
</dbReference>
<keyword evidence="3 6" id="KW-0067">ATP-binding</keyword>
<dbReference type="GO" id="GO:0006260">
    <property type="term" value="P:DNA replication"/>
    <property type="evidence" value="ECO:0007669"/>
    <property type="project" value="UniProtKB-UniRule"/>
</dbReference>
<dbReference type="InterPro" id="IPR024704">
    <property type="entry name" value="SMC"/>
</dbReference>
<dbReference type="PANTHER" id="PTHR43977">
    <property type="entry name" value="STRUCTURAL MAINTENANCE OF CHROMOSOMES PROTEIN 3"/>
    <property type="match status" value="1"/>
</dbReference>
<accession>A0AAU8A9Q9</accession>
<sequence>MFLKRIELNGFKSFCNKKEIIINKGITGVVGPNGSGKSNIADAMRWVLGEQSSKNLRGTSMQDVIFNGTQTRSKKAYCEVSLIFDNSDMRIKSDYTEISVRRKMYRSGESEYSINNTGCRLKDILELFRDTGIGKEGYSIIGQGKIDEILTSKATDRRKVFEEAAGIMKFRFRKEEAERNLRKTKDNITRIDDILAELSAQIEPLEKQMKEAQDYLKLRDRLKELDINLYLYQYDRAGERIAKTEEQIRGNEQALEELTAQIAQENINAAETKKHLAALQQEIEKQNIQLGEYMSEQERLKGSLNLLEEKEHVNQSAMRENFEKRDSLEARLISDEKALQELGTQIGHKNTQIDEQYAQIIELRKKIETITGASGDTQEEIDEARAQVEEARTVLQTLLIDLNEKQVKAEVVVQKKEQAQAEAEKQAAYVVQLKEEVKELEADRQACEEQGAELRRKLNETSRHFQELQEERAQTEQKAAEILRRLNEDESRLKLLEDMREGYEGYFDSVRALFREAKKTPEIETKIKGVLAELIDVPKKYETPIEVILGNALQNVVVEQDTDAKDIISFLRKNNLGRVTFLPTRSLKVRTLQKDERSFLSLSGVEGVASEMIGCADEIRPAVDFLLARTVIVRDMDSAINLMKGADYAFRAVTMDGDFIKPGGVITGGSFKKSNVGLLARKRMAQELEKNIRDNKQALEQWRTVLADSEEKAEQARSMQQELMQVLREQEIKAVEAKQKALTAQRLLAENEKNAEELADGLFETENEREKILASVQELEKDAKQAQADFDRLKKRQEAAEAHAAGVAAQAAEIKELLSSKELRQNELSNEKNMLLNEAEHLRKAIAQNKEEVERLLQRNETLSAEMKELTHSKAEMRGSLDNILTAIRMAGEEARGKLAQRDSWNLQAEEAAQKAEELTVQKNSLIEQKYKLVANREKLELSRENQQNKLWEDYGLTYANALPFKKSDFAYQSSGREADRIRERIRGMGAVNPNAIEDYTRVRERYDNLSIQREDLITAGNDLQIVIDGLLSGMKESFREKFAQINENFQRTFHDLFGGGHARLELEDGDIMECGVEIIAEPPGKKLQNISLLSGGEKALTAIALLFAMLDINPSPICLLDEIDAPLDDANVIRFSEYLKSLSAELQFIVITHRKPSMAICDTLYGVAMQEKGVSDIVSVQL</sequence>
<dbReference type="EMBL" id="CP117826">
    <property type="protein sequence ID" value="XCC62744.1"/>
    <property type="molecule type" value="Genomic_DNA"/>
</dbReference>
<dbReference type="NCBIfam" id="TIGR02168">
    <property type="entry name" value="SMC_prok_B"/>
    <property type="match status" value="1"/>
</dbReference>
<evidence type="ECO:0000256" key="1">
    <source>
        <dbReference type="ARBA" id="ARBA00022490"/>
    </source>
</evidence>
<dbReference type="PIRSF" id="PIRSF005719">
    <property type="entry name" value="SMC"/>
    <property type="match status" value="1"/>
</dbReference>
<dbReference type="GO" id="GO:0007059">
    <property type="term" value="P:chromosome segregation"/>
    <property type="evidence" value="ECO:0007669"/>
    <property type="project" value="UniProtKB-UniRule"/>
</dbReference>
<organism evidence="8">
    <name type="scientific">Christensenella massiliensis</name>
    <dbReference type="NCBI Taxonomy" id="1805714"/>
    <lineage>
        <taxon>Bacteria</taxon>
        <taxon>Bacillati</taxon>
        <taxon>Bacillota</taxon>
        <taxon>Clostridia</taxon>
        <taxon>Christensenellales</taxon>
        <taxon>Christensenellaceae</taxon>
        <taxon>Christensenella</taxon>
    </lineage>
</organism>
<evidence type="ECO:0000313" key="8">
    <source>
        <dbReference type="EMBL" id="XCC62744.1"/>
    </source>
</evidence>
<evidence type="ECO:0000256" key="2">
    <source>
        <dbReference type="ARBA" id="ARBA00022741"/>
    </source>
</evidence>
<comment type="function">
    <text evidence="6">Required for chromosome condensation and partitioning.</text>
</comment>
<evidence type="ECO:0000256" key="6">
    <source>
        <dbReference type="HAMAP-Rule" id="MF_01894"/>
    </source>
</evidence>
<dbReference type="GO" id="GO:0030261">
    <property type="term" value="P:chromosome condensation"/>
    <property type="evidence" value="ECO:0007669"/>
    <property type="project" value="InterPro"/>
</dbReference>
<feature type="coiled-coil region" evidence="6">
    <location>
        <begin position="167"/>
        <end position="310"/>
    </location>
</feature>
<evidence type="ECO:0000256" key="3">
    <source>
        <dbReference type="ARBA" id="ARBA00022840"/>
    </source>
</evidence>
<dbReference type="InterPro" id="IPR003395">
    <property type="entry name" value="RecF/RecN/SMC_N"/>
</dbReference>
<gene>
    <name evidence="6 8" type="primary">smc</name>
    <name evidence="8" type="ORF">PUP29_02130</name>
</gene>
<dbReference type="Gene3D" id="3.40.50.300">
    <property type="entry name" value="P-loop containing nucleotide triphosphate hydrolases"/>
    <property type="match status" value="2"/>
</dbReference>
<feature type="coiled-coil region" evidence="6">
    <location>
        <begin position="374"/>
        <end position="499"/>
    </location>
</feature>
<dbReference type="Gene3D" id="1.20.1060.20">
    <property type="match status" value="1"/>
</dbReference>
<feature type="binding site" evidence="6">
    <location>
        <begin position="32"/>
        <end position="39"/>
    </location>
    <ligand>
        <name>ATP</name>
        <dbReference type="ChEBI" id="CHEBI:30616"/>
    </ligand>
</feature>
<keyword evidence="2 6" id="KW-0547">Nucleotide-binding</keyword>
<dbReference type="InterPro" id="IPR010935">
    <property type="entry name" value="SMC_hinge"/>
</dbReference>
<keyword evidence="4 6" id="KW-0175">Coiled coil</keyword>
<dbReference type="GO" id="GO:0003677">
    <property type="term" value="F:DNA binding"/>
    <property type="evidence" value="ECO:0007669"/>
    <property type="project" value="UniProtKB-UniRule"/>
</dbReference>
<keyword evidence="1 6" id="KW-0963">Cytoplasm</keyword>
<dbReference type="AlphaFoldDB" id="A0AAU8A9Q9"/>
<dbReference type="SUPFAM" id="SSF75553">
    <property type="entry name" value="Smc hinge domain"/>
    <property type="match status" value="1"/>
</dbReference>
<comment type="similarity">
    <text evidence="6">Belongs to the SMC family.</text>
</comment>
<dbReference type="SUPFAM" id="SSF52540">
    <property type="entry name" value="P-loop containing nucleoside triphosphate hydrolases"/>
    <property type="match status" value="1"/>
</dbReference>
<dbReference type="InterPro" id="IPR036277">
    <property type="entry name" value="SMC_hinge_sf"/>
</dbReference>
<dbReference type="HAMAP" id="MF_01894">
    <property type="entry name" value="Smc_prok"/>
    <property type="match status" value="1"/>
</dbReference>
<comment type="domain">
    <text evidence="6">Contains large globular domains required for ATP hydrolysis at each terminus and a third globular domain forming a flexible hinge near the middle of the molecule. These domains are separated by coiled-coil structures.</text>
</comment>